<feature type="compositionally biased region" description="Basic and acidic residues" evidence="1">
    <location>
        <begin position="75"/>
        <end position="96"/>
    </location>
</feature>
<proteinExistence type="predicted"/>
<gene>
    <name evidence="2" type="ORF">KIPB_001929</name>
</gene>
<evidence type="ECO:0000313" key="3">
    <source>
        <dbReference type="Proteomes" id="UP000265618"/>
    </source>
</evidence>
<feature type="compositionally biased region" description="Basic and acidic residues" evidence="1">
    <location>
        <begin position="104"/>
        <end position="114"/>
    </location>
</feature>
<dbReference type="EMBL" id="BDIP01000292">
    <property type="protein sequence ID" value="GIQ81036.1"/>
    <property type="molecule type" value="Genomic_DNA"/>
</dbReference>
<comment type="caution">
    <text evidence="2">The sequence shown here is derived from an EMBL/GenBank/DDBJ whole genome shotgun (WGS) entry which is preliminary data.</text>
</comment>
<protein>
    <submittedName>
        <fullName evidence="2">Uncharacterized protein</fullName>
    </submittedName>
</protein>
<name>A0A9K3CR15_9EUKA</name>
<sequence>MRPYYIPEHYRGDSACYHCSDTHCPYHPGYRGDIHVPMGRPPCPYRHTLYPEECEDRRRGLCPCEYRPRYPGMREMERERERPRDIGAERGRETPREVFPQIPIERERERRPMGRDMPYYPRPYESAVYPQDMAQRPGNRGSSGPDQTIPVRNKGERRRSEDERE</sequence>
<keyword evidence="3" id="KW-1185">Reference proteome</keyword>
<organism evidence="2 3">
    <name type="scientific">Kipferlia bialata</name>
    <dbReference type="NCBI Taxonomy" id="797122"/>
    <lineage>
        <taxon>Eukaryota</taxon>
        <taxon>Metamonada</taxon>
        <taxon>Carpediemonas-like organisms</taxon>
        <taxon>Kipferlia</taxon>
    </lineage>
</organism>
<evidence type="ECO:0000256" key="1">
    <source>
        <dbReference type="SAM" id="MobiDB-lite"/>
    </source>
</evidence>
<dbReference type="AlphaFoldDB" id="A0A9K3CR15"/>
<feature type="region of interest" description="Disordered" evidence="1">
    <location>
        <begin position="75"/>
        <end position="165"/>
    </location>
</feature>
<dbReference type="Proteomes" id="UP000265618">
    <property type="component" value="Unassembled WGS sequence"/>
</dbReference>
<accession>A0A9K3CR15</accession>
<evidence type="ECO:0000313" key="2">
    <source>
        <dbReference type="EMBL" id="GIQ81036.1"/>
    </source>
</evidence>
<reference evidence="2 3" key="1">
    <citation type="journal article" date="2018" name="PLoS ONE">
        <title>The draft genome of Kipferlia bialata reveals reductive genome evolution in fornicate parasites.</title>
        <authorList>
            <person name="Tanifuji G."/>
            <person name="Takabayashi S."/>
            <person name="Kume K."/>
            <person name="Takagi M."/>
            <person name="Nakayama T."/>
            <person name="Kamikawa R."/>
            <person name="Inagaki Y."/>
            <person name="Hashimoto T."/>
        </authorList>
    </citation>
    <scope>NUCLEOTIDE SEQUENCE [LARGE SCALE GENOMIC DNA]</scope>
    <source>
        <strain evidence="2">NY0173</strain>
    </source>
</reference>